<organism evidence="9 11">
    <name type="scientific">Bombyx mandarina</name>
    <name type="common">Wild silk moth</name>
    <name type="synonym">Wild silkworm</name>
    <dbReference type="NCBI Taxonomy" id="7092"/>
    <lineage>
        <taxon>Eukaryota</taxon>
        <taxon>Metazoa</taxon>
        <taxon>Ecdysozoa</taxon>
        <taxon>Arthropoda</taxon>
        <taxon>Hexapoda</taxon>
        <taxon>Insecta</taxon>
        <taxon>Pterygota</taxon>
        <taxon>Neoptera</taxon>
        <taxon>Endopterygota</taxon>
        <taxon>Lepidoptera</taxon>
        <taxon>Glossata</taxon>
        <taxon>Ditrysia</taxon>
        <taxon>Bombycoidea</taxon>
        <taxon>Bombycidae</taxon>
        <taxon>Bombycinae</taxon>
        <taxon>Bombyx</taxon>
    </lineage>
</organism>
<dbReference type="Pfam" id="PF19272">
    <property type="entry name" value="ASMase_C"/>
    <property type="match status" value="1"/>
</dbReference>
<keyword evidence="3" id="KW-0964">Secreted</keyword>
<evidence type="ECO:0000256" key="6">
    <source>
        <dbReference type="SAM" id="SignalP"/>
    </source>
</evidence>
<dbReference type="RefSeq" id="XP_028043937.1">
    <property type="nucleotide sequence ID" value="XM_028188136.1"/>
</dbReference>
<dbReference type="SUPFAM" id="SSF56300">
    <property type="entry name" value="Metallo-dependent phosphatases"/>
    <property type="match status" value="1"/>
</dbReference>
<dbReference type="Proteomes" id="UP000504629">
    <property type="component" value="Unplaced"/>
</dbReference>
<dbReference type="KEGG" id="bman:114253304"/>
<dbReference type="PANTHER" id="PTHR10340">
    <property type="entry name" value="SPHINGOMYELIN PHOSPHODIESTERASE"/>
    <property type="match status" value="1"/>
</dbReference>
<comment type="similarity">
    <text evidence="2">Belongs to the acid sphingomyelinase family.</text>
</comment>
<feature type="domain" description="Sphingomyelin phosphodiesterase C-terminal" evidence="8">
    <location>
        <begin position="280"/>
        <end position="419"/>
    </location>
</feature>
<evidence type="ECO:0000313" key="11">
    <source>
        <dbReference type="RefSeq" id="XP_028043937.1"/>
    </source>
</evidence>
<dbReference type="GO" id="GO:0005615">
    <property type="term" value="C:extracellular space"/>
    <property type="evidence" value="ECO:0007669"/>
    <property type="project" value="TreeGrafter"/>
</dbReference>
<dbReference type="OrthoDB" id="348678at2759"/>
<evidence type="ECO:0000256" key="4">
    <source>
        <dbReference type="ARBA" id="ARBA00022801"/>
    </source>
</evidence>
<dbReference type="InterPro" id="IPR045473">
    <property type="entry name" value="ASM_C"/>
</dbReference>
<feature type="chain" id="PRO_5044640897" evidence="6">
    <location>
        <begin position="22"/>
        <end position="453"/>
    </location>
</feature>
<evidence type="ECO:0000313" key="10">
    <source>
        <dbReference type="RefSeq" id="XP_028043935.1"/>
    </source>
</evidence>
<dbReference type="Gene3D" id="3.60.21.10">
    <property type="match status" value="1"/>
</dbReference>
<reference evidence="10 11" key="1">
    <citation type="submission" date="2025-04" db="UniProtKB">
        <authorList>
            <consortium name="RefSeq"/>
        </authorList>
    </citation>
    <scope>IDENTIFICATION</scope>
    <source>
        <tissue evidence="10 11">Silk gland</tissue>
    </source>
</reference>
<name>A0A6J2KSH8_BOMMA</name>
<evidence type="ECO:0000313" key="9">
    <source>
        <dbReference type="Proteomes" id="UP000504629"/>
    </source>
</evidence>
<sequence>MKTVIIILLLASIIAFSCTNAKIGYFWHITDFHYNPLYSSQGDIRKNCRRLADRGSSRYLRALGKYGDYACDSSLELIESAAKYMRTRHSDNVEFVLWTGDIVTSHYTLSEDDRLNAIRNMTFLLSRTFSSHFVFPVLGDLDPKPSETVTTLWMQWLPLEALETFANGGYYTIEQKQNKLRLVILNTNLFGIREHNTPESSLQWEWLSSVFNKADKANEMIYIIGHTAPGTEYRHGHEMAVGAVEKYIRMVRQHARRIAGQFFGHLHTDTFRIFYDNERPVSWALLAPSVTPHRYPSDASNPGLRLYKFDTHNGKVLDYTQYYLDLKTANRNIESAQWTVEYNVTLYYGLHDITATSLHNLADRIRTGTTHDNSILKRYLRAYKVKFEESENCDSACAHQHYCSITCLDLPAYQQCLDSASSALATAADSAAIETFPLKAAIALTVLAAGVSF</sequence>
<evidence type="ECO:0000256" key="3">
    <source>
        <dbReference type="ARBA" id="ARBA00022525"/>
    </source>
</evidence>
<accession>A0A6J2KSH8</accession>
<keyword evidence="5" id="KW-0325">Glycoprotein</keyword>
<keyword evidence="4" id="KW-0378">Hydrolase</keyword>
<feature type="domain" description="Calcineurin-like phosphoesterase" evidence="7">
    <location>
        <begin position="26"/>
        <end position="268"/>
    </location>
</feature>
<dbReference type="GeneID" id="114253304"/>
<feature type="signal peptide" evidence="6">
    <location>
        <begin position="1"/>
        <end position="21"/>
    </location>
</feature>
<evidence type="ECO:0000259" key="7">
    <source>
        <dbReference type="Pfam" id="PF00149"/>
    </source>
</evidence>
<dbReference type="PANTHER" id="PTHR10340:SF57">
    <property type="entry name" value="METALLOPHOS DOMAIN-CONTAINING PROTEIN"/>
    <property type="match status" value="1"/>
</dbReference>
<dbReference type="InterPro" id="IPR004843">
    <property type="entry name" value="Calcineurin-like_PHP"/>
</dbReference>
<evidence type="ECO:0000259" key="8">
    <source>
        <dbReference type="Pfam" id="PF19272"/>
    </source>
</evidence>
<dbReference type="GO" id="GO:0008081">
    <property type="term" value="F:phosphoric diester hydrolase activity"/>
    <property type="evidence" value="ECO:0007669"/>
    <property type="project" value="TreeGrafter"/>
</dbReference>
<protein>
    <submittedName>
        <fullName evidence="10 11">Acid sphingomyelinase-like phosphodiesterase 3a isoform X1</fullName>
    </submittedName>
</protein>
<keyword evidence="9" id="KW-1185">Reference proteome</keyword>
<proteinExistence type="inferred from homology"/>
<keyword evidence="6" id="KW-0732">Signal</keyword>
<evidence type="ECO:0000256" key="1">
    <source>
        <dbReference type="ARBA" id="ARBA00004613"/>
    </source>
</evidence>
<dbReference type="PROSITE" id="PS51257">
    <property type="entry name" value="PROKAR_LIPOPROTEIN"/>
    <property type="match status" value="1"/>
</dbReference>
<gene>
    <name evidence="10 11" type="primary">LOC114253304</name>
</gene>
<evidence type="ECO:0000256" key="5">
    <source>
        <dbReference type="ARBA" id="ARBA00023180"/>
    </source>
</evidence>
<dbReference type="RefSeq" id="XP_028043935.1">
    <property type="nucleotide sequence ID" value="XM_028188134.1"/>
</dbReference>
<comment type="subcellular location">
    <subcellularLocation>
        <location evidence="1">Secreted</location>
    </subcellularLocation>
</comment>
<dbReference type="InterPro" id="IPR029052">
    <property type="entry name" value="Metallo-depent_PP-like"/>
</dbReference>
<dbReference type="Pfam" id="PF00149">
    <property type="entry name" value="Metallophos"/>
    <property type="match status" value="1"/>
</dbReference>
<dbReference type="AlphaFoldDB" id="A0A6J2KSH8"/>
<evidence type="ECO:0000256" key="2">
    <source>
        <dbReference type="ARBA" id="ARBA00008234"/>
    </source>
</evidence>